<dbReference type="AlphaFoldDB" id="A0A4S3KC53"/>
<evidence type="ECO:0000256" key="6">
    <source>
        <dbReference type="ARBA" id="ARBA00022692"/>
    </source>
</evidence>
<comment type="subcellular location">
    <subcellularLocation>
        <location evidence="1">Cell inner membrane</location>
        <topology evidence="1">Single-pass membrane protein</topology>
        <orientation evidence="1">Periplasmic side</orientation>
    </subcellularLocation>
</comment>
<keyword evidence="9" id="KW-0472">Membrane</keyword>
<dbReference type="PROSITE" id="PS52015">
    <property type="entry name" value="TONB_CTD"/>
    <property type="match status" value="1"/>
</dbReference>
<keyword evidence="7" id="KW-0653">Protein transport</keyword>
<evidence type="ECO:0000256" key="5">
    <source>
        <dbReference type="ARBA" id="ARBA00022519"/>
    </source>
</evidence>
<evidence type="ECO:0000313" key="12">
    <source>
        <dbReference type="EMBL" id="THD05977.1"/>
    </source>
</evidence>
<dbReference type="EMBL" id="MWIO01000049">
    <property type="protein sequence ID" value="THD05977.1"/>
    <property type="molecule type" value="Genomic_DNA"/>
</dbReference>
<evidence type="ECO:0000256" key="2">
    <source>
        <dbReference type="ARBA" id="ARBA00006555"/>
    </source>
</evidence>
<dbReference type="InterPro" id="IPR051045">
    <property type="entry name" value="TonB-dependent_transducer"/>
</dbReference>
<dbReference type="GO" id="GO:0031992">
    <property type="term" value="F:energy transducer activity"/>
    <property type="evidence" value="ECO:0007669"/>
    <property type="project" value="TreeGrafter"/>
</dbReference>
<reference evidence="12 13" key="1">
    <citation type="submission" date="2017-02" db="EMBL/GenBank/DDBJ databases">
        <title>Whole genome sequencing of Rhodanobacter lindaniclasticus DSM 17932.</title>
        <authorList>
            <person name="Kumar S."/>
            <person name="Patil P."/>
            <person name="Patil P.B."/>
        </authorList>
    </citation>
    <scope>NUCLEOTIDE SEQUENCE [LARGE SCALE GENOMIC DNA]</scope>
    <source>
        <strain evidence="12 13">DSM 17932</strain>
    </source>
</reference>
<dbReference type="GO" id="GO:0015031">
    <property type="term" value="P:protein transport"/>
    <property type="evidence" value="ECO:0007669"/>
    <property type="project" value="UniProtKB-KW"/>
</dbReference>
<keyword evidence="3" id="KW-0813">Transport</keyword>
<feature type="compositionally biased region" description="Pro residues" evidence="10">
    <location>
        <begin position="28"/>
        <end position="42"/>
    </location>
</feature>
<dbReference type="Pfam" id="PF03544">
    <property type="entry name" value="TonB_C"/>
    <property type="match status" value="1"/>
</dbReference>
<accession>A0A4S3KC53</accession>
<keyword evidence="6" id="KW-0812">Transmembrane</keyword>
<keyword evidence="13" id="KW-1185">Reference proteome</keyword>
<keyword evidence="8" id="KW-1133">Transmembrane helix</keyword>
<dbReference type="InterPro" id="IPR037682">
    <property type="entry name" value="TonB_C"/>
</dbReference>
<proteinExistence type="inferred from homology"/>
<dbReference type="PANTHER" id="PTHR33446:SF2">
    <property type="entry name" value="PROTEIN TONB"/>
    <property type="match status" value="1"/>
</dbReference>
<dbReference type="InterPro" id="IPR006260">
    <property type="entry name" value="TonB/TolA_C"/>
</dbReference>
<dbReference type="PANTHER" id="PTHR33446">
    <property type="entry name" value="PROTEIN TONB-RELATED"/>
    <property type="match status" value="1"/>
</dbReference>
<feature type="domain" description="TonB C-terminal" evidence="11">
    <location>
        <begin position="44"/>
        <end position="136"/>
    </location>
</feature>
<comment type="similarity">
    <text evidence="2">Belongs to the TonB family.</text>
</comment>
<evidence type="ECO:0000256" key="1">
    <source>
        <dbReference type="ARBA" id="ARBA00004383"/>
    </source>
</evidence>
<keyword evidence="5" id="KW-0997">Cell inner membrane</keyword>
<evidence type="ECO:0000256" key="7">
    <source>
        <dbReference type="ARBA" id="ARBA00022927"/>
    </source>
</evidence>
<dbReference type="SUPFAM" id="SSF74653">
    <property type="entry name" value="TolA/TonB C-terminal domain"/>
    <property type="match status" value="1"/>
</dbReference>
<evidence type="ECO:0000256" key="10">
    <source>
        <dbReference type="SAM" id="MobiDB-lite"/>
    </source>
</evidence>
<evidence type="ECO:0000256" key="9">
    <source>
        <dbReference type="ARBA" id="ARBA00023136"/>
    </source>
</evidence>
<evidence type="ECO:0000256" key="3">
    <source>
        <dbReference type="ARBA" id="ARBA00022448"/>
    </source>
</evidence>
<sequence length="136" mass="14471">PAPHSRKPRSPPAPPPPVTEVSANAVQAPPPAPPAPPAPPPDIAAGSDLSYGTRPSPPYPPIAARQRHQGTVVLLILVGLDGSPKSVEVEKSSGYRELDRAAKDWVMRHWKFNPEVKAGKKVEGYARVPINFNLSG</sequence>
<evidence type="ECO:0000313" key="13">
    <source>
        <dbReference type="Proteomes" id="UP000306317"/>
    </source>
</evidence>
<evidence type="ECO:0000256" key="4">
    <source>
        <dbReference type="ARBA" id="ARBA00022475"/>
    </source>
</evidence>
<evidence type="ECO:0000256" key="8">
    <source>
        <dbReference type="ARBA" id="ARBA00022989"/>
    </source>
</evidence>
<feature type="region of interest" description="Disordered" evidence="10">
    <location>
        <begin position="1"/>
        <end position="65"/>
    </location>
</feature>
<protein>
    <submittedName>
        <fullName evidence="12">Energy transducer TonB</fullName>
    </submittedName>
</protein>
<dbReference type="OrthoDB" id="5956010at2"/>
<feature type="non-terminal residue" evidence="12">
    <location>
        <position position="1"/>
    </location>
</feature>
<dbReference type="RefSeq" id="WP_136259530.1">
    <property type="nucleotide sequence ID" value="NZ_MWIO01000049.1"/>
</dbReference>
<name>A0A4S3KC53_9GAMM</name>
<dbReference type="GO" id="GO:0098797">
    <property type="term" value="C:plasma membrane protein complex"/>
    <property type="evidence" value="ECO:0007669"/>
    <property type="project" value="TreeGrafter"/>
</dbReference>
<evidence type="ECO:0000259" key="11">
    <source>
        <dbReference type="PROSITE" id="PS52015"/>
    </source>
</evidence>
<organism evidence="12 13">
    <name type="scientific">Rhodanobacter lindaniclasticus</name>
    <dbReference type="NCBI Taxonomy" id="75310"/>
    <lineage>
        <taxon>Bacteria</taxon>
        <taxon>Pseudomonadati</taxon>
        <taxon>Pseudomonadota</taxon>
        <taxon>Gammaproteobacteria</taxon>
        <taxon>Lysobacterales</taxon>
        <taxon>Rhodanobacteraceae</taxon>
        <taxon>Rhodanobacter</taxon>
    </lineage>
</organism>
<dbReference type="Gene3D" id="3.30.1150.10">
    <property type="match status" value="1"/>
</dbReference>
<dbReference type="NCBIfam" id="TIGR01352">
    <property type="entry name" value="tonB_Cterm"/>
    <property type="match status" value="1"/>
</dbReference>
<comment type="caution">
    <text evidence="12">The sequence shown here is derived from an EMBL/GenBank/DDBJ whole genome shotgun (WGS) entry which is preliminary data.</text>
</comment>
<dbReference type="GO" id="GO:0055085">
    <property type="term" value="P:transmembrane transport"/>
    <property type="evidence" value="ECO:0007669"/>
    <property type="project" value="InterPro"/>
</dbReference>
<keyword evidence="4" id="KW-1003">Cell membrane</keyword>
<dbReference type="Proteomes" id="UP000306317">
    <property type="component" value="Unassembled WGS sequence"/>
</dbReference>
<gene>
    <name evidence="12" type="ORF">B1991_15205</name>
</gene>